<dbReference type="Gene3D" id="3.40.50.2000">
    <property type="entry name" value="Glycogen Phosphorylase B"/>
    <property type="match status" value="2"/>
</dbReference>
<sequence>MRIGVNTLFLVPGDVGGTEIYLRRNLLAMVADNPQDVFVLFTAVDNQGLFRDELKDFANVEYVGLPFRAAIRPLRIICEQVLLPWYVWKNKVAVLWSPGYTAPALCSCPQAVTVHDLQYKSHPDDLSSLERITLDALVRTACHQCEAIIAVSEFSKKEILSYGFAAEEKVHAVPEGVEPDFAHPVAKEDAVQLPVAGNPYILCVAHTYPHKQVHLLIEAFSRLAEKIPHHLVMVGRPRRGEGRVEESLAACPARDRVHRLASLEYTELRSLYQQADVFVLPSEYEGFGLPVLEALLAGVPVVTTNKASLPEVGGDCAVYVQQSCPQGFAEAMAYVFGKTSNERAGMIDRGRAWAQGFTWKKSAARTLHVLKDVAGAIGPFCGEKYFLFAKTNRLCKYLNTIFCPVPLRSRIFFFHPQ</sequence>
<dbReference type="AlphaFoldDB" id="A0A444J918"/>
<keyword evidence="1 4" id="KW-0808">Transferase</keyword>
<dbReference type="CDD" id="cd03809">
    <property type="entry name" value="GT4_MtfB-like"/>
    <property type="match status" value="1"/>
</dbReference>
<proteinExistence type="predicted"/>
<name>A0A444J918_9BACT</name>
<protein>
    <submittedName>
        <fullName evidence="4">Glycosyltransferase involved in cell wall bisynthesis</fullName>
    </submittedName>
</protein>
<dbReference type="InterPro" id="IPR028098">
    <property type="entry name" value="Glyco_trans_4-like_N"/>
</dbReference>
<evidence type="ECO:0000313" key="4">
    <source>
        <dbReference type="EMBL" id="RWX49588.1"/>
    </source>
</evidence>
<dbReference type="SUPFAM" id="SSF53756">
    <property type="entry name" value="UDP-Glycosyltransferase/glycogen phosphorylase"/>
    <property type="match status" value="1"/>
</dbReference>
<gene>
    <name evidence="4" type="ORF">VT98_10292</name>
</gene>
<feature type="domain" description="Glycosyltransferase subfamily 4-like N-terminal" evidence="3">
    <location>
        <begin position="15"/>
        <end position="180"/>
    </location>
</feature>
<dbReference type="GO" id="GO:0016757">
    <property type="term" value="F:glycosyltransferase activity"/>
    <property type="evidence" value="ECO:0007669"/>
    <property type="project" value="InterPro"/>
</dbReference>
<organism evidence="4 5">
    <name type="scientific">Candidatus Electrothrix communis</name>
    <dbReference type="NCBI Taxonomy" id="1859133"/>
    <lineage>
        <taxon>Bacteria</taxon>
        <taxon>Pseudomonadati</taxon>
        <taxon>Thermodesulfobacteriota</taxon>
        <taxon>Desulfobulbia</taxon>
        <taxon>Desulfobulbales</taxon>
        <taxon>Desulfobulbaceae</taxon>
        <taxon>Candidatus Electrothrix</taxon>
    </lineage>
</organism>
<dbReference type="Proteomes" id="UP000288086">
    <property type="component" value="Unassembled WGS sequence"/>
</dbReference>
<dbReference type="InterPro" id="IPR001296">
    <property type="entry name" value="Glyco_trans_1"/>
</dbReference>
<dbReference type="Pfam" id="PF00534">
    <property type="entry name" value="Glycos_transf_1"/>
    <property type="match status" value="1"/>
</dbReference>
<reference evidence="4 5" key="1">
    <citation type="submission" date="2017-01" db="EMBL/GenBank/DDBJ databases">
        <title>The cable genome- insights into the physiology and evolution of filamentous bacteria capable of sulfide oxidation via long distance electron transfer.</title>
        <authorList>
            <person name="Schreiber L."/>
            <person name="Bjerg J.T."/>
            <person name="Boggild A."/>
            <person name="Van De Vossenberg J."/>
            <person name="Meysman F."/>
            <person name="Nielsen L.P."/>
            <person name="Schramm A."/>
            <person name="Kjeldsen K.U."/>
        </authorList>
    </citation>
    <scope>NUCLEOTIDE SEQUENCE [LARGE SCALE GENOMIC DNA]</scope>
    <source>
        <strain evidence="4">A1</strain>
    </source>
</reference>
<dbReference type="GO" id="GO:0009103">
    <property type="term" value="P:lipopolysaccharide biosynthetic process"/>
    <property type="evidence" value="ECO:0007669"/>
    <property type="project" value="TreeGrafter"/>
</dbReference>
<evidence type="ECO:0000259" key="3">
    <source>
        <dbReference type="Pfam" id="PF13439"/>
    </source>
</evidence>
<feature type="domain" description="Glycosyl transferase family 1" evidence="2">
    <location>
        <begin position="193"/>
        <end position="352"/>
    </location>
</feature>
<keyword evidence="5" id="KW-1185">Reference proteome</keyword>
<dbReference type="Pfam" id="PF13439">
    <property type="entry name" value="Glyco_transf_4"/>
    <property type="match status" value="1"/>
</dbReference>
<comment type="caution">
    <text evidence="4">The sequence shown here is derived from an EMBL/GenBank/DDBJ whole genome shotgun (WGS) entry which is preliminary data.</text>
</comment>
<evidence type="ECO:0000313" key="5">
    <source>
        <dbReference type="Proteomes" id="UP000288086"/>
    </source>
</evidence>
<evidence type="ECO:0000256" key="1">
    <source>
        <dbReference type="ARBA" id="ARBA00022679"/>
    </source>
</evidence>
<evidence type="ECO:0000259" key="2">
    <source>
        <dbReference type="Pfam" id="PF00534"/>
    </source>
</evidence>
<accession>A0A444J918</accession>
<dbReference type="PANTHER" id="PTHR46401">
    <property type="entry name" value="GLYCOSYLTRANSFERASE WBBK-RELATED"/>
    <property type="match status" value="1"/>
</dbReference>
<dbReference type="EMBL" id="MTKP01000029">
    <property type="protein sequence ID" value="RWX49588.1"/>
    <property type="molecule type" value="Genomic_DNA"/>
</dbReference>
<dbReference type="PANTHER" id="PTHR46401:SF2">
    <property type="entry name" value="GLYCOSYLTRANSFERASE WBBK-RELATED"/>
    <property type="match status" value="1"/>
</dbReference>